<sequence length="582" mass="65563">MAAAIVSNSENGIGDEINREGIQSAIAKAVELRALHASLMQGNSPSRLKFPSSASPVSYHAPQFSAQDYPVFTPSYEDEPLPGYQQILLENRNYAESWGEYNLNMANADETVLSDYRTTNTSSRKGLMNFEGHICPTEDQNSVSGSCAHNNISLLRASPDFSKSRRNSLGDINSFSSCNKCKPALLSIESDGLAKNSKKSNIVVPLTDSHSSLHSQPRTKGLNFSWLFPKLKKNKNKNESSPIRPLSDEGSSQMLKNLGIVSIETLQKELIEAHESRDAALVEVSEMRSSMGDLSQKLEYLETYCEELKKALRQAVEVHNSHSEKLINLPKRGKSIDSSAEKSMPVSDEIMVEGFLQIVSEARLSVKQFCKTLVGIIEETDNTLVDNLNSILQPYKLSINSKYSKAVIYHLEAIINQSLYEFFENCGFQKHGAPKHLDPHQERQVRFQSYVALRNLSWNEVLRKGTKFYSEEFSKFCDQKMSGIIATLGWSRPWPEQLLQAFFVAAKCIWLLHLLAFSFDPALGILRVEENKAFESHYMEDIFVDRKKSQGLSRVKIMVMPGFYVHDRVLRCKVLCRYKSVA</sequence>
<feature type="domain" description="GIL1/IRKI C-terminal" evidence="1">
    <location>
        <begin position="525"/>
        <end position="575"/>
    </location>
</feature>
<organism evidence="2 3">
    <name type="scientific">Penstemon davidsonii</name>
    <dbReference type="NCBI Taxonomy" id="160366"/>
    <lineage>
        <taxon>Eukaryota</taxon>
        <taxon>Viridiplantae</taxon>
        <taxon>Streptophyta</taxon>
        <taxon>Embryophyta</taxon>
        <taxon>Tracheophyta</taxon>
        <taxon>Spermatophyta</taxon>
        <taxon>Magnoliopsida</taxon>
        <taxon>eudicotyledons</taxon>
        <taxon>Gunneridae</taxon>
        <taxon>Pentapetalae</taxon>
        <taxon>asterids</taxon>
        <taxon>lamiids</taxon>
        <taxon>Lamiales</taxon>
        <taxon>Plantaginaceae</taxon>
        <taxon>Cheloneae</taxon>
        <taxon>Penstemon</taxon>
    </lineage>
</organism>
<evidence type="ECO:0000259" key="1">
    <source>
        <dbReference type="Pfam" id="PF24994"/>
    </source>
</evidence>
<dbReference type="PANTHER" id="PTHR31029:SF3">
    <property type="entry name" value="IRK-INTERACTING PROTEIN"/>
    <property type="match status" value="1"/>
</dbReference>
<reference evidence="2 3" key="1">
    <citation type="journal article" date="2023" name="bioRxiv">
        <title>Genome report: Whole genome sequence and annotation of Penstemon davidsonii.</title>
        <authorList>
            <person name="Ostevik K.L."/>
            <person name="Alabady M."/>
            <person name="Zhang M."/>
            <person name="Rausher M.D."/>
        </authorList>
    </citation>
    <scope>NUCLEOTIDE SEQUENCE [LARGE SCALE GENOMIC DNA]</scope>
    <source>
        <strain evidence="2">DNT005</strain>
        <tissue evidence="2">Whole leaf</tissue>
    </source>
</reference>
<proteinExistence type="predicted"/>
<dbReference type="InterPro" id="IPR056813">
    <property type="entry name" value="GIL1_IRKI_C"/>
</dbReference>
<gene>
    <name evidence="2" type="ORF">RD792_009559</name>
</gene>
<keyword evidence="3" id="KW-1185">Reference proteome</keyword>
<dbReference type="InterPro" id="IPR042316">
    <property type="entry name" value="IRKI-like"/>
</dbReference>
<dbReference type="Pfam" id="PF24994">
    <property type="entry name" value="GIL1_IRKI_C"/>
    <property type="match status" value="1"/>
</dbReference>
<protein>
    <recommendedName>
        <fullName evidence="1">GIL1/IRKI C-terminal domain-containing protein</fullName>
    </recommendedName>
</protein>
<evidence type="ECO:0000313" key="2">
    <source>
        <dbReference type="EMBL" id="KAK4482404.1"/>
    </source>
</evidence>
<name>A0ABR0CZC9_9LAMI</name>
<evidence type="ECO:0000313" key="3">
    <source>
        <dbReference type="Proteomes" id="UP001291926"/>
    </source>
</evidence>
<dbReference type="EMBL" id="JAYDYQ010002534">
    <property type="protein sequence ID" value="KAK4482404.1"/>
    <property type="molecule type" value="Genomic_DNA"/>
</dbReference>
<dbReference type="PANTHER" id="PTHR31029">
    <property type="entry name" value="CYCLIN-DEPENDENT KINASE-LIKE PROTEIN"/>
    <property type="match status" value="1"/>
</dbReference>
<accession>A0ABR0CZC9</accession>
<dbReference type="Proteomes" id="UP001291926">
    <property type="component" value="Unassembled WGS sequence"/>
</dbReference>
<comment type="caution">
    <text evidence="2">The sequence shown here is derived from an EMBL/GenBank/DDBJ whole genome shotgun (WGS) entry which is preliminary data.</text>
</comment>